<feature type="region of interest" description="Disordered" evidence="1">
    <location>
        <begin position="410"/>
        <end position="438"/>
    </location>
</feature>
<reference evidence="3 4" key="1">
    <citation type="submission" date="2020-09" db="EMBL/GenBank/DDBJ databases">
        <title>De no assembly of potato wild relative species, Solanum commersonii.</title>
        <authorList>
            <person name="Cho K."/>
        </authorList>
    </citation>
    <scope>NUCLEOTIDE SEQUENCE [LARGE SCALE GENOMIC DNA]</scope>
    <source>
        <strain evidence="3">LZ3.2</strain>
        <tissue evidence="3">Leaf</tissue>
    </source>
</reference>
<feature type="region of interest" description="Disordered" evidence="1">
    <location>
        <begin position="314"/>
        <end position="333"/>
    </location>
</feature>
<feature type="domain" description="DUF4283" evidence="2">
    <location>
        <begin position="74"/>
        <end position="131"/>
    </location>
</feature>
<comment type="caution">
    <text evidence="3">The sequence shown here is derived from an EMBL/GenBank/DDBJ whole genome shotgun (WGS) entry which is preliminary data.</text>
</comment>
<feature type="region of interest" description="Disordered" evidence="1">
    <location>
        <begin position="447"/>
        <end position="466"/>
    </location>
</feature>
<dbReference type="EMBL" id="JACXVP010000007">
    <property type="protein sequence ID" value="KAG5595665.1"/>
    <property type="molecule type" value="Genomic_DNA"/>
</dbReference>
<dbReference type="OrthoDB" id="1318749at2759"/>
<dbReference type="PANTHER" id="PTHR31286">
    <property type="entry name" value="GLYCINE-RICH CELL WALL STRUCTURAL PROTEIN 1.8-LIKE"/>
    <property type="match status" value="1"/>
</dbReference>
<feature type="compositionally biased region" description="Polar residues" evidence="1">
    <location>
        <begin position="475"/>
        <end position="487"/>
    </location>
</feature>
<dbReference type="Proteomes" id="UP000824120">
    <property type="component" value="Chromosome 7"/>
</dbReference>
<feature type="region of interest" description="Disordered" evidence="1">
    <location>
        <begin position="471"/>
        <end position="551"/>
    </location>
</feature>
<protein>
    <recommendedName>
        <fullName evidence="2">DUF4283 domain-containing protein</fullName>
    </recommendedName>
</protein>
<dbReference type="PANTHER" id="PTHR31286:SF179">
    <property type="entry name" value="RNASE H TYPE-1 DOMAIN-CONTAINING PROTEIN"/>
    <property type="match status" value="1"/>
</dbReference>
<evidence type="ECO:0000313" key="4">
    <source>
        <dbReference type="Proteomes" id="UP000824120"/>
    </source>
</evidence>
<organism evidence="3 4">
    <name type="scientific">Solanum commersonii</name>
    <name type="common">Commerson's wild potato</name>
    <name type="synonym">Commerson's nightshade</name>
    <dbReference type="NCBI Taxonomy" id="4109"/>
    <lineage>
        <taxon>Eukaryota</taxon>
        <taxon>Viridiplantae</taxon>
        <taxon>Streptophyta</taxon>
        <taxon>Embryophyta</taxon>
        <taxon>Tracheophyta</taxon>
        <taxon>Spermatophyta</taxon>
        <taxon>Magnoliopsida</taxon>
        <taxon>eudicotyledons</taxon>
        <taxon>Gunneridae</taxon>
        <taxon>Pentapetalae</taxon>
        <taxon>asterids</taxon>
        <taxon>lamiids</taxon>
        <taxon>Solanales</taxon>
        <taxon>Solanaceae</taxon>
        <taxon>Solanoideae</taxon>
        <taxon>Solaneae</taxon>
        <taxon>Solanum</taxon>
    </lineage>
</organism>
<dbReference type="InterPro" id="IPR040256">
    <property type="entry name" value="At4g02000-like"/>
</dbReference>
<accession>A0A9J5Y5K9</accession>
<evidence type="ECO:0000256" key="1">
    <source>
        <dbReference type="SAM" id="MobiDB-lite"/>
    </source>
</evidence>
<proteinExistence type="predicted"/>
<feature type="region of interest" description="Disordered" evidence="1">
    <location>
        <begin position="241"/>
        <end position="295"/>
    </location>
</feature>
<dbReference type="AlphaFoldDB" id="A0A9J5Y5K9"/>
<dbReference type="Pfam" id="PF14111">
    <property type="entry name" value="DUF4283"/>
    <property type="match status" value="1"/>
</dbReference>
<gene>
    <name evidence="3" type="ORF">H5410_036897</name>
</gene>
<feature type="compositionally biased region" description="Basic and acidic residues" evidence="1">
    <location>
        <begin position="241"/>
        <end position="264"/>
    </location>
</feature>
<feature type="compositionally biased region" description="Polar residues" evidence="1">
    <location>
        <begin position="427"/>
        <end position="438"/>
    </location>
</feature>
<dbReference type="InterPro" id="IPR025558">
    <property type="entry name" value="DUF4283"/>
</dbReference>
<feature type="compositionally biased region" description="Polar residues" evidence="1">
    <location>
        <begin position="450"/>
        <end position="460"/>
    </location>
</feature>
<sequence>MATSAGGQPPTGVGLPTIINPTITTNNLDYAAAVHNSITPPMTEHIAIKPIIFLNGEPTITWTKKEFEKLKVRQNLQYAMVAKFSYGRPDLYELRKAIPIQLEIKGPYNIGFLEERHILIRLSLLEDYATLMPKLGNSNRIYGSTQKRKQPLPLPVGKPLVIDKATNNQTKPSCARVKVEVDLLKELPKRIQINCIKEKTGTVRSKWQKIQYDYLPKYCTYCNLQGHDLQGCWVLNPEHSPKREEKQEDKTLNNKGKDEEENKGKHIPIMNGKEYDTQQNHYKNKGHTDNKGDKVTTITNKFDTLVDLTDDKQDGAEKNVERSTSASNIKGEDTTKQWVEATFGKSHNATKITNSRSEDSINQNSKYIDDEVTHNTDNMGKQNIQEKDIIQENQQNTEDNLHIIKKVHADSDSPQVVFTPQKPPDNPTIQGNQDPANSTETATLVVADTHQGNQDNNIETQSKDREIDRIEENSSQKGAENQNIITDTTERQQHGEHKHEIYIGDDDELENSVVVIQDDNKGGLSPRQIAKTKKEKKNTKGRDNSVPPKAT</sequence>
<evidence type="ECO:0000259" key="2">
    <source>
        <dbReference type="Pfam" id="PF14111"/>
    </source>
</evidence>
<name>A0A9J5Y5K9_SOLCO</name>
<keyword evidence="4" id="KW-1185">Reference proteome</keyword>
<evidence type="ECO:0000313" key="3">
    <source>
        <dbReference type="EMBL" id="KAG5595665.1"/>
    </source>
</evidence>
<feature type="compositionally biased region" description="Basic and acidic residues" evidence="1">
    <location>
        <begin position="488"/>
        <end position="502"/>
    </location>
</feature>